<dbReference type="RefSeq" id="WP_119969922.1">
    <property type="nucleotide sequence ID" value="NZ_CP032416.1"/>
</dbReference>
<dbReference type="KEGG" id="cfer:D4Z93_00995"/>
<dbReference type="NCBIfam" id="TIGR02841">
    <property type="entry name" value="spore_YyaC"/>
    <property type="match status" value="1"/>
</dbReference>
<dbReference type="Proteomes" id="UP000266301">
    <property type="component" value="Chromosome"/>
</dbReference>
<accession>A0A386H0K8</accession>
<dbReference type="GO" id="GO:0008233">
    <property type="term" value="F:peptidase activity"/>
    <property type="evidence" value="ECO:0007669"/>
    <property type="project" value="UniProtKB-KW"/>
</dbReference>
<evidence type="ECO:0000313" key="1">
    <source>
        <dbReference type="EMBL" id="AYD39211.1"/>
    </source>
</evidence>
<organism evidence="1 2">
    <name type="scientific">Clostridium fermenticellae</name>
    <dbReference type="NCBI Taxonomy" id="2068654"/>
    <lineage>
        <taxon>Bacteria</taxon>
        <taxon>Bacillati</taxon>
        <taxon>Bacillota</taxon>
        <taxon>Clostridia</taxon>
        <taxon>Eubacteriales</taxon>
        <taxon>Clostridiaceae</taxon>
        <taxon>Clostridium</taxon>
    </lineage>
</organism>
<dbReference type="OrthoDB" id="9815953at2"/>
<keyword evidence="2" id="KW-1185">Reference proteome</keyword>
<protein>
    <submittedName>
        <fullName evidence="1">Spore protease YyaC</fullName>
    </submittedName>
</protein>
<reference evidence="1 2" key="1">
    <citation type="journal article" date="2019" name="Int. J. Syst. Evol. Microbiol.">
        <title>Clostridium fermenticellae sp. nov., isolated from the mud in a fermentation cellar for the production of the Chinese liquor, baijiu.</title>
        <authorList>
            <person name="Xu P.X."/>
            <person name="Chai L.J."/>
            <person name="Qiu T."/>
            <person name="Zhang X.J."/>
            <person name="Lu Z.M."/>
            <person name="Xiao C."/>
            <person name="Wang S.T."/>
            <person name="Shen C.H."/>
            <person name="Shi J.S."/>
            <person name="Xu Z.H."/>
        </authorList>
    </citation>
    <scope>NUCLEOTIDE SEQUENCE [LARGE SCALE GENOMIC DNA]</scope>
    <source>
        <strain evidence="1 2">JN500901</strain>
    </source>
</reference>
<dbReference type="AlphaFoldDB" id="A0A386H0K8"/>
<dbReference type="SUPFAM" id="SSF53163">
    <property type="entry name" value="HybD-like"/>
    <property type="match status" value="1"/>
</dbReference>
<keyword evidence="1" id="KW-0645">Protease</keyword>
<proteinExistence type="predicted"/>
<dbReference type="Pfam" id="PF06866">
    <property type="entry name" value="DUF1256"/>
    <property type="match status" value="1"/>
</dbReference>
<name>A0A386H0K8_9CLOT</name>
<dbReference type="InterPro" id="IPR009665">
    <property type="entry name" value="YyaC"/>
</dbReference>
<sequence length="179" mass="19872">MNEVRSSYKNPLCYYKIADFLKDYINKNSIIVCVGTDKCIGDCLGPLVGTLLKFSSFPLPVYGTIEKPIHALNIQKKLSKIKSLHPYNNIIGIDACLGDESSMGEIQARDYPIHPGKGIGKTLPEIGDASIIGIVGSNYNTKIFNNNTIRLNLVLNIAKEIYHSVIHSYYLYDNTKSSL</sequence>
<dbReference type="EMBL" id="CP032416">
    <property type="protein sequence ID" value="AYD39211.1"/>
    <property type="molecule type" value="Genomic_DNA"/>
</dbReference>
<evidence type="ECO:0000313" key="2">
    <source>
        <dbReference type="Proteomes" id="UP000266301"/>
    </source>
</evidence>
<dbReference type="GO" id="GO:0006508">
    <property type="term" value="P:proteolysis"/>
    <property type="evidence" value="ECO:0007669"/>
    <property type="project" value="UniProtKB-KW"/>
</dbReference>
<gene>
    <name evidence="1" type="primary">yyaC</name>
    <name evidence="1" type="ORF">D4Z93_00995</name>
</gene>
<dbReference type="InterPro" id="IPR023430">
    <property type="entry name" value="Pept_HybD-like_dom_sf"/>
</dbReference>
<keyword evidence="1" id="KW-0378">Hydrolase</keyword>